<dbReference type="NCBIfam" id="TIGR04091">
    <property type="entry name" value="LTA_dltB"/>
    <property type="match status" value="1"/>
</dbReference>
<dbReference type="EMBL" id="JAIMFO010000008">
    <property type="protein sequence ID" value="MBY4798150.1"/>
    <property type="molecule type" value="Genomic_DNA"/>
</dbReference>
<feature type="transmembrane region" description="Helical" evidence="10">
    <location>
        <begin position="179"/>
        <end position="201"/>
    </location>
</feature>
<reference evidence="11 12" key="1">
    <citation type="submission" date="2021-08" db="EMBL/GenBank/DDBJ databases">
        <title>Collinsella faecalis sp. nov. isolated from swine faeces.</title>
        <authorList>
            <person name="Oh B.S."/>
            <person name="Lee J.H."/>
        </authorList>
    </citation>
    <scope>NUCLEOTIDE SEQUENCE [LARGE SCALE GENOMIC DNA]</scope>
    <source>
        <strain evidence="11 12">AGMB00827</strain>
    </source>
</reference>
<protein>
    <submittedName>
        <fullName evidence="11">D-alanyl-lipoteichoic acid biosynthesis protein DltB</fullName>
    </submittedName>
</protein>
<keyword evidence="12" id="KW-1185">Reference proteome</keyword>
<dbReference type="InterPro" id="IPR051085">
    <property type="entry name" value="MB_O-acyltransferase"/>
</dbReference>
<dbReference type="PANTHER" id="PTHR13285">
    <property type="entry name" value="ACYLTRANSFERASE"/>
    <property type="match status" value="1"/>
</dbReference>
<organism evidence="11 12">
    <name type="scientific">Collinsella ureilytica</name>
    <dbReference type="NCBI Taxonomy" id="2869515"/>
    <lineage>
        <taxon>Bacteria</taxon>
        <taxon>Bacillati</taxon>
        <taxon>Actinomycetota</taxon>
        <taxon>Coriobacteriia</taxon>
        <taxon>Coriobacteriales</taxon>
        <taxon>Coriobacteriaceae</taxon>
        <taxon>Collinsella</taxon>
    </lineage>
</organism>
<dbReference type="InterPro" id="IPR004299">
    <property type="entry name" value="MBOAT_fam"/>
</dbReference>
<sequence>MGFYTAPSFFLALAIIIVGAAILGLAQKSLKVYRVVASLVMLACLYSSSLQALGAFCLFLMISCACFIVVRSSWVHGKKSLALYRVCLAATIAPLVIYKISVVTGPGILGFIGISYLTFRAVQALIEIRDGLITEEFDLVSYLSYMIFFPTITSGPIDRSRRFFEDDQARTSRRDYLDLLTKGILLLLIGAVMQLVIATVLTNLNRVAPDAGLPNMGTFDLPHGLRGILRAYVYALYLFFDFAGYSYMAMGASYCLGIRTPQNFRAPFIAVDIKDFWNRWHITLSTWLRDFVFMRFVRFSTKRHLFKSRLACACSGYVVNMTLMGAWHGLTLSYLAYGIYHGILLAVCEIYQKRSQFHKRHRRKRWYTVLSWFITLNLVVFGFALFSGQVQTIMVNLMKGAVHG</sequence>
<evidence type="ECO:0000256" key="3">
    <source>
        <dbReference type="ARBA" id="ARBA00022475"/>
    </source>
</evidence>
<evidence type="ECO:0000313" key="12">
    <source>
        <dbReference type="Proteomes" id="UP000700908"/>
    </source>
</evidence>
<evidence type="ECO:0000256" key="2">
    <source>
        <dbReference type="ARBA" id="ARBA00010323"/>
    </source>
</evidence>
<keyword evidence="7 9" id="KW-0472">Membrane</keyword>
<keyword evidence="4 9" id="KW-0808">Transferase</keyword>
<feature type="transmembrane region" description="Helical" evidence="10">
    <location>
        <begin position="366"/>
        <end position="386"/>
    </location>
</feature>
<dbReference type="Pfam" id="PF03062">
    <property type="entry name" value="MBOAT"/>
    <property type="match status" value="1"/>
</dbReference>
<gene>
    <name evidence="11" type="primary">dltB</name>
    <name evidence="11" type="ORF">K6V98_07305</name>
</gene>
<keyword evidence="8 9" id="KW-0012">Acyltransferase</keyword>
<evidence type="ECO:0000256" key="10">
    <source>
        <dbReference type="SAM" id="Phobius"/>
    </source>
</evidence>
<evidence type="ECO:0000256" key="1">
    <source>
        <dbReference type="ARBA" id="ARBA00004651"/>
    </source>
</evidence>
<feature type="transmembrane region" description="Helical" evidence="10">
    <location>
        <begin position="86"/>
        <end position="119"/>
    </location>
</feature>
<evidence type="ECO:0000256" key="9">
    <source>
        <dbReference type="PIRNR" id="PIRNR016636"/>
    </source>
</evidence>
<evidence type="ECO:0000256" key="4">
    <source>
        <dbReference type="ARBA" id="ARBA00022679"/>
    </source>
</evidence>
<evidence type="ECO:0000256" key="5">
    <source>
        <dbReference type="ARBA" id="ARBA00022692"/>
    </source>
</evidence>
<accession>A0ABS7MLA6</accession>
<feature type="transmembrane region" description="Helical" evidence="10">
    <location>
        <begin position="231"/>
        <end position="256"/>
    </location>
</feature>
<feature type="transmembrane region" description="Helical" evidence="10">
    <location>
        <begin position="334"/>
        <end position="351"/>
    </location>
</feature>
<feature type="transmembrane region" description="Helical" evidence="10">
    <location>
        <begin position="55"/>
        <end position="74"/>
    </location>
</feature>
<dbReference type="PANTHER" id="PTHR13285:SF23">
    <property type="entry name" value="TEICHOIC ACID D-ALANYLTRANSFERASE"/>
    <property type="match status" value="1"/>
</dbReference>
<evidence type="ECO:0000256" key="8">
    <source>
        <dbReference type="ARBA" id="ARBA00023315"/>
    </source>
</evidence>
<comment type="subcellular location">
    <subcellularLocation>
        <location evidence="1">Cell membrane</location>
        <topology evidence="1">Multi-pass membrane protein</topology>
    </subcellularLocation>
</comment>
<comment type="similarity">
    <text evidence="2 9">Belongs to the membrane-bound acyltransferase family.</text>
</comment>
<keyword evidence="3 9" id="KW-1003">Cell membrane</keyword>
<dbReference type="InterPro" id="IPR024194">
    <property type="entry name" value="Ac/AlaTfrase_AlgI/DltB"/>
</dbReference>
<dbReference type="Proteomes" id="UP000700908">
    <property type="component" value="Unassembled WGS sequence"/>
</dbReference>
<dbReference type="InterPro" id="IPR024024">
    <property type="entry name" value="DltB"/>
</dbReference>
<dbReference type="PIRSF" id="PIRSF016636">
    <property type="entry name" value="AlgI_DltB"/>
    <property type="match status" value="1"/>
</dbReference>
<evidence type="ECO:0000256" key="7">
    <source>
        <dbReference type="ARBA" id="ARBA00023136"/>
    </source>
</evidence>
<dbReference type="PIRSF" id="PIRSF500216">
    <property type="entry name" value="DltB"/>
    <property type="match status" value="1"/>
</dbReference>
<dbReference type="RefSeq" id="WP_222199873.1">
    <property type="nucleotide sequence ID" value="NZ_JAIMFO010000008.1"/>
</dbReference>
<proteinExistence type="inferred from homology"/>
<evidence type="ECO:0000313" key="11">
    <source>
        <dbReference type="EMBL" id="MBY4798150.1"/>
    </source>
</evidence>
<keyword evidence="6 10" id="KW-1133">Transmembrane helix</keyword>
<comment type="caution">
    <text evidence="11">The sequence shown here is derived from an EMBL/GenBank/DDBJ whole genome shotgun (WGS) entry which is preliminary data.</text>
</comment>
<feature type="transmembrane region" description="Helical" evidence="10">
    <location>
        <begin position="6"/>
        <end position="25"/>
    </location>
</feature>
<name>A0ABS7MLA6_9ACTN</name>
<feature type="transmembrane region" description="Helical" evidence="10">
    <location>
        <begin position="310"/>
        <end position="328"/>
    </location>
</feature>
<evidence type="ECO:0000256" key="6">
    <source>
        <dbReference type="ARBA" id="ARBA00022989"/>
    </source>
</evidence>
<keyword evidence="5 10" id="KW-0812">Transmembrane</keyword>